<proteinExistence type="predicted"/>
<dbReference type="AlphaFoldDB" id="A0A0D1LCS8"/>
<keyword evidence="2" id="KW-1133">Transmembrane helix</keyword>
<sequence>MSSKRSSDGSNALGGFIFFVILLVVMIPKPVWIAFGVITAVGVVIWVVYALVAAAEKRRIEGEERARVELAARAAAAKRQREEQVRKEEQHRVNTLGKQNAALLESALSAVKRIAASEAARAGWLGEVDFSVDINGITDNFTKAYALRKVTNTLSALNKPTREDRNILAEAKSTITSLETAATERVELIVKCAMEAQRIDKSLRTEREDARVAEQRAELHAKLSAMLYGIEATQDVGPTDSAVDVVMARVQAYREIKNQILVARGDGAP</sequence>
<protein>
    <submittedName>
        <fullName evidence="3">Uncharacterized protein</fullName>
    </submittedName>
</protein>
<evidence type="ECO:0000313" key="3">
    <source>
        <dbReference type="EMBL" id="KIU18575.1"/>
    </source>
</evidence>
<keyword evidence="2" id="KW-0472">Membrane</keyword>
<reference evidence="3 4" key="1">
    <citation type="submission" date="2015-01" db="EMBL/GenBank/DDBJ databases">
        <title>Genome sequence of Mycobacterium llatzerense and Mycobacterium immunogenum recovered from brain abscess.</title>
        <authorList>
            <person name="Greninger A.L."/>
            <person name="Langelier C."/>
            <person name="Cunningham G."/>
            <person name="Chiu C.Y."/>
            <person name="Miller S."/>
        </authorList>
    </citation>
    <scope>NUCLEOTIDE SEQUENCE [LARGE SCALE GENOMIC DNA]</scope>
    <source>
        <strain evidence="3 4">CLUC14</strain>
    </source>
</reference>
<dbReference type="Proteomes" id="UP000032221">
    <property type="component" value="Unassembled WGS sequence"/>
</dbReference>
<feature type="coiled-coil region" evidence="1">
    <location>
        <begin position="60"/>
        <end position="87"/>
    </location>
</feature>
<keyword evidence="2" id="KW-0812">Transmembrane</keyword>
<comment type="caution">
    <text evidence="3">The sequence shown here is derived from an EMBL/GenBank/DDBJ whole genome shotgun (WGS) entry which is preliminary data.</text>
</comment>
<evidence type="ECO:0000313" key="4">
    <source>
        <dbReference type="Proteomes" id="UP000032221"/>
    </source>
</evidence>
<dbReference type="PATRIC" id="fig|280871.6.peg.352"/>
<accession>A0A0D1LCS8</accession>
<keyword evidence="4" id="KW-1185">Reference proteome</keyword>
<dbReference type="EMBL" id="JXST01000002">
    <property type="protein sequence ID" value="KIU18575.1"/>
    <property type="molecule type" value="Genomic_DNA"/>
</dbReference>
<dbReference type="RefSeq" id="WP_043984273.1">
    <property type="nucleotide sequence ID" value="NZ_JXST01000002.1"/>
</dbReference>
<organism evidence="3 4">
    <name type="scientific">Mycolicibacterium llatzerense</name>
    <dbReference type="NCBI Taxonomy" id="280871"/>
    <lineage>
        <taxon>Bacteria</taxon>
        <taxon>Bacillati</taxon>
        <taxon>Actinomycetota</taxon>
        <taxon>Actinomycetes</taxon>
        <taxon>Mycobacteriales</taxon>
        <taxon>Mycobacteriaceae</taxon>
        <taxon>Mycolicibacterium</taxon>
    </lineage>
</organism>
<evidence type="ECO:0000256" key="2">
    <source>
        <dbReference type="SAM" id="Phobius"/>
    </source>
</evidence>
<feature type="transmembrane region" description="Helical" evidence="2">
    <location>
        <begin position="12"/>
        <end position="27"/>
    </location>
</feature>
<keyword evidence="1" id="KW-0175">Coiled coil</keyword>
<feature type="transmembrane region" description="Helical" evidence="2">
    <location>
        <begin position="33"/>
        <end position="55"/>
    </location>
</feature>
<dbReference type="OrthoDB" id="4379311at2"/>
<evidence type="ECO:0000256" key="1">
    <source>
        <dbReference type="SAM" id="Coils"/>
    </source>
</evidence>
<name>A0A0D1LCS8_9MYCO</name>
<gene>
    <name evidence="3" type="ORF">TL10_01730</name>
</gene>